<dbReference type="SMART" id="SM00249">
    <property type="entry name" value="PHD"/>
    <property type="match status" value="2"/>
</dbReference>
<proteinExistence type="predicted"/>
<feature type="compositionally biased region" description="Basic and acidic residues" evidence="4">
    <location>
        <begin position="390"/>
        <end position="407"/>
    </location>
</feature>
<dbReference type="EMBL" id="CAJFCW020000004">
    <property type="protein sequence ID" value="CAG9109349.1"/>
    <property type="molecule type" value="Genomic_DNA"/>
</dbReference>
<feature type="compositionally biased region" description="Polar residues" evidence="4">
    <location>
        <begin position="1"/>
        <end position="28"/>
    </location>
</feature>
<dbReference type="InterPro" id="IPR019787">
    <property type="entry name" value="Znf_PHD-finger"/>
</dbReference>
<evidence type="ECO:0000256" key="3">
    <source>
        <dbReference type="ARBA" id="ARBA00022833"/>
    </source>
</evidence>
<name>A0A811KSY2_9BILA</name>
<comment type="caution">
    <text evidence="6">The sequence shown here is derived from an EMBL/GenBank/DDBJ whole genome shotgun (WGS) entry which is preliminary data.</text>
</comment>
<evidence type="ECO:0000256" key="2">
    <source>
        <dbReference type="ARBA" id="ARBA00022771"/>
    </source>
</evidence>
<dbReference type="PANTHER" id="PTHR46309:SF1">
    <property type="entry name" value="PHD FINGER PROTEIN 12"/>
    <property type="match status" value="1"/>
</dbReference>
<dbReference type="InterPro" id="IPR019786">
    <property type="entry name" value="Zinc_finger_PHD-type_CS"/>
</dbReference>
<keyword evidence="1" id="KW-0479">Metal-binding</keyword>
<evidence type="ECO:0000256" key="4">
    <source>
        <dbReference type="SAM" id="MobiDB-lite"/>
    </source>
</evidence>
<dbReference type="GO" id="GO:0008270">
    <property type="term" value="F:zinc ion binding"/>
    <property type="evidence" value="ECO:0007669"/>
    <property type="project" value="UniProtKB-KW"/>
</dbReference>
<feature type="region of interest" description="Disordered" evidence="4">
    <location>
        <begin position="343"/>
        <end position="375"/>
    </location>
</feature>
<protein>
    <recommendedName>
        <fullName evidence="5">Zinc finger PHD-type domain-containing protein</fullName>
    </recommendedName>
</protein>
<feature type="compositionally biased region" description="Basic and acidic residues" evidence="4">
    <location>
        <begin position="360"/>
        <end position="375"/>
    </location>
</feature>
<keyword evidence="7" id="KW-1185">Reference proteome</keyword>
<feature type="region of interest" description="Disordered" evidence="4">
    <location>
        <begin position="388"/>
        <end position="409"/>
    </location>
</feature>
<evidence type="ECO:0000313" key="7">
    <source>
        <dbReference type="Proteomes" id="UP000614601"/>
    </source>
</evidence>
<dbReference type="InterPro" id="IPR011011">
    <property type="entry name" value="Znf_FYVE_PHD"/>
</dbReference>
<dbReference type="Proteomes" id="UP000614601">
    <property type="component" value="Unassembled WGS sequence"/>
</dbReference>
<dbReference type="SUPFAM" id="SSF57903">
    <property type="entry name" value="FYVE/PHD zinc finger"/>
    <property type="match status" value="2"/>
</dbReference>
<evidence type="ECO:0000313" key="6">
    <source>
        <dbReference type="EMBL" id="CAD5218131.1"/>
    </source>
</evidence>
<dbReference type="PROSITE" id="PS01359">
    <property type="entry name" value="ZF_PHD_1"/>
    <property type="match status" value="1"/>
</dbReference>
<feature type="domain" description="Zinc finger PHD-type" evidence="5">
    <location>
        <begin position="214"/>
        <end position="260"/>
    </location>
</feature>
<dbReference type="Proteomes" id="UP000783686">
    <property type="component" value="Unassembled WGS sequence"/>
</dbReference>
<organism evidence="6 7">
    <name type="scientific">Bursaphelenchus okinawaensis</name>
    <dbReference type="NCBI Taxonomy" id="465554"/>
    <lineage>
        <taxon>Eukaryota</taxon>
        <taxon>Metazoa</taxon>
        <taxon>Ecdysozoa</taxon>
        <taxon>Nematoda</taxon>
        <taxon>Chromadorea</taxon>
        <taxon>Rhabditida</taxon>
        <taxon>Tylenchina</taxon>
        <taxon>Tylenchomorpha</taxon>
        <taxon>Aphelenchoidea</taxon>
        <taxon>Aphelenchoididae</taxon>
        <taxon>Bursaphelenchus</taxon>
    </lineage>
</organism>
<dbReference type="GO" id="GO:0005634">
    <property type="term" value="C:nucleus"/>
    <property type="evidence" value="ECO:0007669"/>
    <property type="project" value="TreeGrafter"/>
</dbReference>
<dbReference type="OrthoDB" id="1919692at2759"/>
<gene>
    <name evidence="6" type="ORF">BOKJ2_LOCUS7341</name>
</gene>
<dbReference type="InterPro" id="IPR001965">
    <property type="entry name" value="Znf_PHD"/>
</dbReference>
<dbReference type="Pfam" id="PF00628">
    <property type="entry name" value="PHD"/>
    <property type="match status" value="1"/>
</dbReference>
<sequence length="425" mass="48820">MKSSESKSPSENTPTTIDDNPRPSSSEGTLKDFIFELEDEEDINMPVLRKDRAIPKQNKFFKKDKSDDWNLKFLSPTAESGEKRTNRRNRNKCETCGQGGLIYCCDGCPSVFHATCHWPRIQGNKKEAFFCRKCKILQNLANDSEGFKYKQRSEENDESIPKFFHEMCVKMLTVKEQPFTLPKSVTDQVIKIPKIWPGDQLVNTRKKRPDQENDCYVCRRPVIFPYYNKCYFCPLVVHLDCQLEPEAARRIYAWRCPCHVENFIDRKFVKTQSLVERTKMYQKYGSIDHNVDQYEVLRRCALKLALESEGPLESSFDTMDEDSETIDTNDMVYDADYETETDLASKSTAVGEKTVSQMDVDEKTLSNSEGGDKTISIDEVDERTISNVEVDEKNISTGRGERSKSKDSQCTTIEAAEILVTLKSS</sequence>
<dbReference type="EMBL" id="CAJFDH010000004">
    <property type="protein sequence ID" value="CAD5218131.1"/>
    <property type="molecule type" value="Genomic_DNA"/>
</dbReference>
<keyword evidence="2" id="KW-0863">Zinc-finger</keyword>
<dbReference type="Gene3D" id="3.30.40.10">
    <property type="entry name" value="Zinc/RING finger domain, C3HC4 (zinc finger)"/>
    <property type="match status" value="1"/>
</dbReference>
<reference evidence="6" key="1">
    <citation type="submission" date="2020-09" db="EMBL/GenBank/DDBJ databases">
        <authorList>
            <person name="Kikuchi T."/>
        </authorList>
    </citation>
    <scope>NUCLEOTIDE SEQUENCE</scope>
    <source>
        <strain evidence="6">SH1</strain>
    </source>
</reference>
<dbReference type="PANTHER" id="PTHR46309">
    <property type="entry name" value="PHD FINGER PROTEIN 12"/>
    <property type="match status" value="1"/>
</dbReference>
<dbReference type="GO" id="GO:0006357">
    <property type="term" value="P:regulation of transcription by RNA polymerase II"/>
    <property type="evidence" value="ECO:0007669"/>
    <property type="project" value="TreeGrafter"/>
</dbReference>
<feature type="domain" description="Zinc finger PHD-type" evidence="5">
    <location>
        <begin position="92"/>
        <end position="135"/>
    </location>
</feature>
<dbReference type="InterPro" id="IPR042163">
    <property type="entry name" value="PHF12"/>
</dbReference>
<evidence type="ECO:0000259" key="5">
    <source>
        <dbReference type="SMART" id="SM00249"/>
    </source>
</evidence>
<evidence type="ECO:0000256" key="1">
    <source>
        <dbReference type="ARBA" id="ARBA00022723"/>
    </source>
</evidence>
<feature type="region of interest" description="Disordered" evidence="4">
    <location>
        <begin position="1"/>
        <end position="31"/>
    </location>
</feature>
<accession>A0A811KSY2</accession>
<dbReference type="GO" id="GO:0003714">
    <property type="term" value="F:transcription corepressor activity"/>
    <property type="evidence" value="ECO:0007669"/>
    <property type="project" value="InterPro"/>
</dbReference>
<dbReference type="InterPro" id="IPR013083">
    <property type="entry name" value="Znf_RING/FYVE/PHD"/>
</dbReference>
<dbReference type="AlphaFoldDB" id="A0A811KSY2"/>
<keyword evidence="3" id="KW-0862">Zinc</keyword>